<dbReference type="InterPro" id="IPR045584">
    <property type="entry name" value="Pilin-like"/>
</dbReference>
<dbReference type="Gene3D" id="3.30.700.10">
    <property type="entry name" value="Glycoprotein, Type 4 Pilin"/>
    <property type="match status" value="1"/>
</dbReference>
<keyword evidence="3" id="KW-0812">Transmembrane</keyword>
<proteinExistence type="predicted"/>
<organism evidence="4 5">
    <name type="scientific">Enterococcus casseliflavus ATCC 12755</name>
    <dbReference type="NCBI Taxonomy" id="888066"/>
    <lineage>
        <taxon>Bacteria</taxon>
        <taxon>Bacillati</taxon>
        <taxon>Bacillota</taxon>
        <taxon>Bacilli</taxon>
        <taxon>Lactobacillales</taxon>
        <taxon>Enterococcaceae</taxon>
        <taxon>Enterococcus</taxon>
    </lineage>
</organism>
<keyword evidence="2" id="KW-0178">Competence</keyword>
<dbReference type="InterPro" id="IPR012902">
    <property type="entry name" value="N_methyl_site"/>
</dbReference>
<dbReference type="AlphaFoldDB" id="F0EKM4"/>
<gene>
    <name evidence="4" type="ORF">HMPREF9087_1930</name>
</gene>
<dbReference type="RefSeq" id="WP_005235116.1">
    <property type="nucleotide sequence ID" value="NZ_GL872323.1"/>
</dbReference>
<reference evidence="4 5" key="1">
    <citation type="submission" date="2011-01" db="EMBL/GenBank/DDBJ databases">
        <authorList>
            <person name="Muzny D."/>
            <person name="Qin X."/>
            <person name="Deng J."/>
            <person name="Jiang H."/>
            <person name="Liu Y."/>
            <person name="Qu J."/>
            <person name="Song X.-Z."/>
            <person name="Zhang L."/>
            <person name="Thornton R."/>
            <person name="Coyle M."/>
            <person name="Francisco L."/>
            <person name="Jackson L."/>
            <person name="Javaid M."/>
            <person name="Korchina V."/>
            <person name="Kovar C."/>
            <person name="Mata R."/>
            <person name="Mathew T."/>
            <person name="Ngo R."/>
            <person name="Nguyen L."/>
            <person name="Nguyen N."/>
            <person name="Okwuonu G."/>
            <person name="Ongeri F."/>
            <person name="Pham C."/>
            <person name="Simmons D."/>
            <person name="Wilczek-Boney K."/>
            <person name="Hale W."/>
            <person name="Jakkamsetti A."/>
            <person name="Pham P."/>
            <person name="Ruth R."/>
            <person name="San Lucas F."/>
            <person name="Warren J."/>
            <person name="Zhang J."/>
            <person name="Zhao Z."/>
            <person name="Zhou C."/>
            <person name="Zhu D."/>
            <person name="Lee S."/>
            <person name="Bess C."/>
            <person name="Blankenburg K."/>
            <person name="Forbes L."/>
            <person name="Fu Q."/>
            <person name="Gubbala S."/>
            <person name="Hirani K."/>
            <person name="Jayaseelan J.C."/>
            <person name="Lara F."/>
            <person name="Munidasa M."/>
            <person name="Palculict T."/>
            <person name="Patil S."/>
            <person name="Pu L.-L."/>
            <person name="Saada N."/>
            <person name="Tang L."/>
            <person name="Weissenberger G."/>
            <person name="Zhu Y."/>
            <person name="Hemphill L."/>
            <person name="Shang Y."/>
            <person name="Youmans B."/>
            <person name="Ayvaz T."/>
            <person name="Ross M."/>
            <person name="Santibanez J."/>
            <person name="Aqrawi P."/>
            <person name="Gross S."/>
            <person name="Joshi V."/>
            <person name="Fowler G."/>
            <person name="Nazareth L."/>
            <person name="Reid J."/>
            <person name="Worley K."/>
            <person name="Petrosino J."/>
            <person name="Highlander S."/>
            <person name="Gibbs R."/>
        </authorList>
    </citation>
    <scope>NUCLEOTIDE SEQUENCE [LARGE SCALE GENOMIC DNA]</scope>
    <source>
        <strain evidence="4 5">ATCC 12755</strain>
    </source>
</reference>
<comment type="subcellular location">
    <subcellularLocation>
        <location evidence="1">Cell surface</location>
    </subcellularLocation>
</comment>
<evidence type="ECO:0000313" key="5">
    <source>
        <dbReference type="Proteomes" id="UP000004835"/>
    </source>
</evidence>
<dbReference type="EMBL" id="AEWT01000016">
    <property type="protein sequence ID" value="EGC69315.1"/>
    <property type="molecule type" value="Genomic_DNA"/>
</dbReference>
<sequence length="163" mass="16747">MLSAILVEDKTENRFNKLMKDETGLSLVELLAVVVIIAILSGIGVIAIGNIIQNAREDAAISDVQTAYSAAVLHQSTSDGLASGGNNNTFTLADVNTAGLYNGGGFDDLDDVSFTITPEGTLTMSFPAGALSAGTKPSLPQTGLNQDAVSSLTRAQLFGSATP</sequence>
<keyword evidence="3" id="KW-1133">Transmembrane helix</keyword>
<feature type="transmembrane region" description="Helical" evidence="3">
    <location>
        <begin position="30"/>
        <end position="52"/>
    </location>
</feature>
<comment type="caution">
    <text evidence="4">The sequence shown here is derived from an EMBL/GenBank/DDBJ whole genome shotgun (WGS) entry which is preliminary data.</text>
</comment>
<dbReference type="GO" id="GO:0030420">
    <property type="term" value="P:establishment of competence for transformation"/>
    <property type="evidence" value="ECO:0007669"/>
    <property type="project" value="UniProtKB-KW"/>
</dbReference>
<keyword evidence="3" id="KW-0472">Membrane</keyword>
<accession>F0EKM4</accession>
<dbReference type="NCBIfam" id="TIGR02532">
    <property type="entry name" value="IV_pilin_GFxxxE"/>
    <property type="match status" value="1"/>
</dbReference>
<protein>
    <submittedName>
        <fullName evidence="4">Prepilin-type cleavage/methylation N-terminal domain protein</fullName>
    </submittedName>
</protein>
<evidence type="ECO:0000313" key="4">
    <source>
        <dbReference type="EMBL" id="EGC69315.1"/>
    </source>
</evidence>
<dbReference type="GO" id="GO:0009986">
    <property type="term" value="C:cell surface"/>
    <property type="evidence" value="ECO:0007669"/>
    <property type="project" value="UniProtKB-SubCell"/>
</dbReference>
<evidence type="ECO:0000256" key="3">
    <source>
        <dbReference type="SAM" id="Phobius"/>
    </source>
</evidence>
<name>F0EKM4_ENTCA</name>
<dbReference type="Proteomes" id="UP000004835">
    <property type="component" value="Unassembled WGS sequence"/>
</dbReference>
<evidence type="ECO:0000256" key="1">
    <source>
        <dbReference type="ARBA" id="ARBA00004241"/>
    </source>
</evidence>
<dbReference type="SUPFAM" id="SSF54523">
    <property type="entry name" value="Pili subunits"/>
    <property type="match status" value="1"/>
</dbReference>
<dbReference type="HOGENOM" id="CLU_091705_7_0_9"/>
<evidence type="ECO:0000256" key="2">
    <source>
        <dbReference type="ARBA" id="ARBA00023287"/>
    </source>
</evidence>